<evidence type="ECO:0000313" key="2">
    <source>
        <dbReference type="EMBL" id="ACB49355.1"/>
    </source>
</evidence>
<dbReference type="Proteomes" id="UP000001203">
    <property type="component" value="Chromosome circular"/>
</dbReference>
<feature type="transmembrane region" description="Helical" evidence="1">
    <location>
        <begin position="12"/>
        <end position="32"/>
    </location>
</feature>
<dbReference type="HOGENOM" id="CLU_202362_0_0_3"/>
<dbReference type="AlphaFoldDB" id="B1WYC5"/>
<keyword evidence="1" id="KW-0472">Membrane</keyword>
<proteinExistence type="predicted"/>
<keyword evidence="1" id="KW-0812">Transmembrane</keyword>
<protein>
    <submittedName>
        <fullName evidence="2">Uncharacterized protein</fullName>
    </submittedName>
</protein>
<dbReference type="eggNOG" id="ENOG5033B1J">
    <property type="taxonomic scope" value="Bacteria"/>
</dbReference>
<gene>
    <name evidence="2" type="ordered locus">cce_0003</name>
</gene>
<organism evidence="2 3">
    <name type="scientific">Crocosphaera subtropica (strain ATCC 51142 / BH68)</name>
    <name type="common">Cyanothece sp. (strain ATCC 51142)</name>
    <dbReference type="NCBI Taxonomy" id="43989"/>
    <lineage>
        <taxon>Bacteria</taxon>
        <taxon>Bacillati</taxon>
        <taxon>Cyanobacteriota</taxon>
        <taxon>Cyanophyceae</taxon>
        <taxon>Oscillatoriophycideae</taxon>
        <taxon>Chroococcales</taxon>
        <taxon>Aphanothecaceae</taxon>
        <taxon>Crocosphaera</taxon>
        <taxon>Crocosphaera subtropica</taxon>
    </lineage>
</organism>
<feature type="transmembrane region" description="Helical" evidence="1">
    <location>
        <begin position="38"/>
        <end position="63"/>
    </location>
</feature>
<accession>B1WYC5</accession>
<evidence type="ECO:0000256" key="1">
    <source>
        <dbReference type="SAM" id="Phobius"/>
    </source>
</evidence>
<reference evidence="2 3" key="1">
    <citation type="journal article" date="2008" name="Proc. Natl. Acad. Sci. U.S.A.">
        <title>The genome of Cyanothece 51142, a unicellular diazotrophic cyanobacterium important in the marine nitrogen cycle.</title>
        <authorList>
            <person name="Welsh E.A."/>
            <person name="Liberton M."/>
            <person name="Stoeckel J."/>
            <person name="Loh T."/>
            <person name="Elvitigala T."/>
            <person name="Wang C."/>
            <person name="Wollam A."/>
            <person name="Fulton R.S."/>
            <person name="Clifton S.W."/>
            <person name="Jacobs J.M."/>
            <person name="Aurora R."/>
            <person name="Ghosh B.K."/>
            <person name="Sherman L.A."/>
            <person name="Smith R.D."/>
            <person name="Wilson R.K."/>
            <person name="Pakrasi H.B."/>
        </authorList>
    </citation>
    <scope>NUCLEOTIDE SEQUENCE [LARGE SCALE GENOMIC DNA]</scope>
    <source>
        <strain evidence="3">ATCC 51142 / BH68</strain>
    </source>
</reference>
<dbReference type="STRING" id="43989.cce_0003"/>
<evidence type="ECO:0000313" key="3">
    <source>
        <dbReference type="Proteomes" id="UP000001203"/>
    </source>
</evidence>
<dbReference type="KEGG" id="cyt:cce_0003"/>
<keyword evidence="1" id="KW-1133">Transmembrane helix</keyword>
<keyword evidence="3" id="KW-1185">Reference proteome</keyword>
<name>B1WYC5_CROS5</name>
<dbReference type="EMBL" id="CP000806">
    <property type="protein sequence ID" value="ACB49355.1"/>
    <property type="molecule type" value="Genomic_DNA"/>
</dbReference>
<sequence length="70" mass="7881">MEERTMTEKLYLMISGVIFALIGSLHLLRIIFQWPAMVGAWTVPFVLSVAAVILAGILTVWAFRLSRTMV</sequence>